<dbReference type="SUPFAM" id="SSF69118">
    <property type="entry name" value="AhpD-like"/>
    <property type="match status" value="1"/>
</dbReference>
<organism evidence="2 3">
    <name type="scientific">Parafrankia colletiae</name>
    <dbReference type="NCBI Taxonomy" id="573497"/>
    <lineage>
        <taxon>Bacteria</taxon>
        <taxon>Bacillati</taxon>
        <taxon>Actinomycetota</taxon>
        <taxon>Actinomycetes</taxon>
        <taxon>Frankiales</taxon>
        <taxon>Frankiaceae</taxon>
        <taxon>Parafrankia</taxon>
    </lineage>
</organism>
<name>A0A1S1QJV3_9ACTN</name>
<accession>A0A1S1QJV3</accession>
<protein>
    <submittedName>
        <fullName evidence="2">Carboxymuconolactone decarboxylase</fullName>
    </submittedName>
</protein>
<dbReference type="Pfam" id="PF02627">
    <property type="entry name" value="CMD"/>
    <property type="match status" value="1"/>
</dbReference>
<dbReference type="Proteomes" id="UP000179627">
    <property type="component" value="Unassembled WGS sequence"/>
</dbReference>
<sequence length="201" mass="22384">MARLSPLPKSDWSPELNDYIESFRAANRKNNPLGQRRTRPAGANLLGTLASYPALAQAFLTFNGHVLYGSTLSNRERELVVLRVAARRRCDYEWAQHVVLGEDAGLSAEEISRIAEGPGAAEWTSPDRTMLRAVDELLDQAEVSPDTWRALAEFFDDHQLMDLVFTVGTYELVAMALRSFGVEPEPDLVPYLPSHSQEPTA</sequence>
<dbReference type="Gene3D" id="1.20.1290.10">
    <property type="entry name" value="AhpD-like"/>
    <property type="match status" value="1"/>
</dbReference>
<dbReference type="InterPro" id="IPR003779">
    <property type="entry name" value="CMD-like"/>
</dbReference>
<dbReference type="PANTHER" id="PTHR34846:SF5">
    <property type="entry name" value="CARBOXYMUCONOLACTONE DECARBOXYLASE-LIKE DOMAIN-CONTAINING PROTEIN"/>
    <property type="match status" value="1"/>
</dbReference>
<dbReference type="InterPro" id="IPR029032">
    <property type="entry name" value="AhpD-like"/>
</dbReference>
<gene>
    <name evidence="2" type="ORF">CC117_04790</name>
</gene>
<dbReference type="PANTHER" id="PTHR34846">
    <property type="entry name" value="4-CARBOXYMUCONOLACTONE DECARBOXYLASE FAMILY PROTEIN (AFU_ORTHOLOGUE AFUA_6G11590)"/>
    <property type="match status" value="1"/>
</dbReference>
<keyword evidence="3" id="KW-1185">Reference proteome</keyword>
<dbReference type="AlphaFoldDB" id="A0A1S1QJV3"/>
<evidence type="ECO:0000313" key="3">
    <source>
        <dbReference type="Proteomes" id="UP000179627"/>
    </source>
</evidence>
<dbReference type="GO" id="GO:0051920">
    <property type="term" value="F:peroxiredoxin activity"/>
    <property type="evidence" value="ECO:0007669"/>
    <property type="project" value="InterPro"/>
</dbReference>
<dbReference type="RefSeq" id="WP_071086689.1">
    <property type="nucleotide sequence ID" value="NZ_MBLM01000130.1"/>
</dbReference>
<evidence type="ECO:0000313" key="2">
    <source>
        <dbReference type="EMBL" id="OHV33701.1"/>
    </source>
</evidence>
<dbReference type="OrthoDB" id="4704294at2"/>
<dbReference type="EMBL" id="MBLM01000130">
    <property type="protein sequence ID" value="OHV33701.1"/>
    <property type="molecule type" value="Genomic_DNA"/>
</dbReference>
<comment type="caution">
    <text evidence="2">The sequence shown here is derived from an EMBL/GenBank/DDBJ whole genome shotgun (WGS) entry which is preliminary data.</text>
</comment>
<feature type="domain" description="Carboxymuconolactone decarboxylase-like" evidence="1">
    <location>
        <begin position="53"/>
        <end position="134"/>
    </location>
</feature>
<evidence type="ECO:0000259" key="1">
    <source>
        <dbReference type="Pfam" id="PF02627"/>
    </source>
</evidence>
<reference evidence="3" key="1">
    <citation type="submission" date="2016-07" db="EMBL/GenBank/DDBJ databases">
        <title>Sequence Frankia sp. strain CcI1.17.</title>
        <authorList>
            <person name="Ghodhbane-Gtari F."/>
            <person name="Swanson E."/>
            <person name="Gueddou A."/>
            <person name="Morris K."/>
            <person name="Hezbri K."/>
            <person name="Ktari A."/>
            <person name="Nouioui I."/>
            <person name="Abebe-Akele F."/>
            <person name="Simpson S."/>
            <person name="Thomas K."/>
            <person name="Gtari M."/>
            <person name="Tisa L.S."/>
            <person name="Hurst S."/>
        </authorList>
    </citation>
    <scope>NUCLEOTIDE SEQUENCE [LARGE SCALE GENOMIC DNA]</scope>
    <source>
        <strain evidence="3">Cc1.17</strain>
    </source>
</reference>
<proteinExistence type="predicted"/>